<accession>A0A1M7AE94</accession>
<dbReference type="AlphaFoldDB" id="A0A1M7AE94"/>
<reference evidence="3 4" key="1">
    <citation type="submission" date="2016-11" db="EMBL/GenBank/DDBJ databases">
        <authorList>
            <person name="Jaros S."/>
            <person name="Januszkiewicz K."/>
            <person name="Wedrychowicz H."/>
        </authorList>
    </citation>
    <scope>NUCLEOTIDE SEQUENCE [LARGE SCALE GENOMIC DNA]</scope>
    <source>
        <strain evidence="3 4">DSM 29589</strain>
    </source>
</reference>
<feature type="region of interest" description="Disordered" evidence="1">
    <location>
        <begin position="1"/>
        <end position="20"/>
    </location>
</feature>
<sequence>MQPKNGDVRVGPGGLYEIGTDRSSSERYAAFMSRSTPEDKEQFRLDAYNATIRPITPDDRALLHELTLSVFWRHRTHDLDLFMSLGQGYIALDEIGRPLGSAMYFPVGQDFATFGLMITMPRLQALGAGRRLLRRILKDCEGRDLRLMATKSAYWLYESAGFVPVGTIWQQEGVARDIHPPNPVTGLEVRPLESAHMPAVYALDAQAYGADREVILNKLLGLSEGVVALRDGVVCGYAMIHPFGRVEVIGPIVAEDDSMAMHICASLIQRRKGHELRVDTPQQSEHFKAFLSAAGLGVVDTVTEMRIGRSRRSTEGPVIYGLAAQSLG</sequence>
<dbReference type="InterPro" id="IPR052729">
    <property type="entry name" value="Acyl/Acetyltrans_Enzymes"/>
</dbReference>
<dbReference type="InterPro" id="IPR000182">
    <property type="entry name" value="GNAT_dom"/>
</dbReference>
<evidence type="ECO:0000313" key="3">
    <source>
        <dbReference type="EMBL" id="SHL40945.1"/>
    </source>
</evidence>
<dbReference type="Gene3D" id="3.40.630.30">
    <property type="match status" value="1"/>
</dbReference>
<dbReference type="InterPro" id="IPR041496">
    <property type="entry name" value="YitH/HolE_GNAT"/>
</dbReference>
<dbReference type="GO" id="GO:0016747">
    <property type="term" value="F:acyltransferase activity, transferring groups other than amino-acyl groups"/>
    <property type="evidence" value="ECO:0007669"/>
    <property type="project" value="InterPro"/>
</dbReference>
<name>A0A1M7AE94_9RHOB</name>
<evidence type="ECO:0000313" key="4">
    <source>
        <dbReference type="Proteomes" id="UP000183974"/>
    </source>
</evidence>
<dbReference type="Gene3D" id="3.40.630.90">
    <property type="match status" value="1"/>
</dbReference>
<evidence type="ECO:0000256" key="1">
    <source>
        <dbReference type="SAM" id="MobiDB-lite"/>
    </source>
</evidence>
<organism evidence="3 4">
    <name type="scientific">Roseovarius pacificus</name>
    <dbReference type="NCBI Taxonomy" id="337701"/>
    <lineage>
        <taxon>Bacteria</taxon>
        <taxon>Pseudomonadati</taxon>
        <taxon>Pseudomonadota</taxon>
        <taxon>Alphaproteobacteria</taxon>
        <taxon>Rhodobacterales</taxon>
        <taxon>Roseobacteraceae</taxon>
        <taxon>Roseovarius</taxon>
    </lineage>
</organism>
<dbReference type="SUPFAM" id="SSF55729">
    <property type="entry name" value="Acyl-CoA N-acyltransferases (Nat)"/>
    <property type="match status" value="1"/>
</dbReference>
<gene>
    <name evidence="3" type="ORF">SAMN05444398_102291</name>
</gene>
<protein>
    <submittedName>
        <fullName evidence="3">Predicted N-acetyltransferase YhbS</fullName>
    </submittedName>
</protein>
<dbReference type="STRING" id="337701.SAMN05444398_102291"/>
<evidence type="ECO:0000259" key="2">
    <source>
        <dbReference type="PROSITE" id="PS51186"/>
    </source>
</evidence>
<dbReference type="PROSITE" id="PS51186">
    <property type="entry name" value="GNAT"/>
    <property type="match status" value="1"/>
</dbReference>
<keyword evidence="4" id="KW-1185">Reference proteome</keyword>
<dbReference type="Pfam" id="PF18014">
    <property type="entry name" value="Acetyltransf_18"/>
    <property type="match status" value="1"/>
</dbReference>
<dbReference type="PANTHER" id="PTHR47237">
    <property type="entry name" value="SLL0310 PROTEIN"/>
    <property type="match status" value="1"/>
</dbReference>
<proteinExistence type="predicted"/>
<dbReference type="Pfam" id="PF13673">
    <property type="entry name" value="Acetyltransf_10"/>
    <property type="match status" value="1"/>
</dbReference>
<feature type="domain" description="N-acetyltransferase" evidence="2">
    <location>
        <begin position="50"/>
        <end position="193"/>
    </location>
</feature>
<keyword evidence="3" id="KW-0808">Transferase</keyword>
<dbReference type="EMBL" id="FRBR01000002">
    <property type="protein sequence ID" value="SHL40945.1"/>
    <property type="molecule type" value="Genomic_DNA"/>
</dbReference>
<dbReference type="PANTHER" id="PTHR47237:SF2">
    <property type="entry name" value="BLL4206 PROTEIN"/>
    <property type="match status" value="1"/>
</dbReference>
<dbReference type="Proteomes" id="UP000183974">
    <property type="component" value="Unassembled WGS sequence"/>
</dbReference>
<dbReference type="InterPro" id="IPR016181">
    <property type="entry name" value="Acyl_CoA_acyltransferase"/>
</dbReference>